<dbReference type="PANTHER" id="PTHR30050">
    <property type="entry name" value="CHROMOSOMAL REPLICATION INITIATOR PROTEIN DNAA"/>
    <property type="match status" value="1"/>
</dbReference>
<evidence type="ECO:0008006" key="12">
    <source>
        <dbReference type="Google" id="ProtNLM"/>
    </source>
</evidence>
<dbReference type="CDD" id="cd06571">
    <property type="entry name" value="Bac_DnaA_C"/>
    <property type="match status" value="1"/>
</dbReference>
<gene>
    <name evidence="11" type="ORF">METZ01_LOCUS205232</name>
</gene>
<proteinExistence type="inferred from homology"/>
<dbReference type="InterPro" id="IPR018312">
    <property type="entry name" value="Chromosome_initiator_DnaA_CS"/>
</dbReference>
<sequence length="491" mass="55260">MTLETQDPHELWAQCLLNIERLVRPQSFSNWFRPTLVNRFDEDQLIIQVPSLFFADWVENHYLEMIQLAVKEETALVPKVTFVVELASEPEQKALNPTSASNPLHQMQKPDQAQPDPSIQTSPADPIKTLDSPEGNANVSKSVPTQPSSLNERYIFDDFVIGEGNRFAHAAALAVAKSPGKTQFNPLVIYGAVGLGKTHLLQAIGHHARSLDLVQKVVYVPSEKFMSDFIESLKNRNTSEFQKSYRSVDILLVDDIQFLLRGEQTQSEFFHTFNALHQDGKQIVMTCDSPPGQLEGLEERLISRFQWGLVTPIEPPDLETRIAILHQKAERTGILLSDDVAAFLGSYISSNVRELEGGLIHLMAYCSIHKTELTIEAAKQIVQTRGPDQTSDLNIEAIQQHVADHFNLTLNQLIGKGRKQDITAARHIAMFLSKHLTRNPLKMIGLHFGNRDHSTVIHAVRSIERRCKNDPSFARIVEDLSETVRKQHAPT</sequence>
<evidence type="ECO:0000256" key="3">
    <source>
        <dbReference type="ARBA" id="ARBA00022705"/>
    </source>
</evidence>
<dbReference type="CDD" id="cd00009">
    <property type="entry name" value="AAA"/>
    <property type="match status" value="1"/>
</dbReference>
<dbReference type="SUPFAM" id="SSF48295">
    <property type="entry name" value="TrpR-like"/>
    <property type="match status" value="1"/>
</dbReference>
<dbReference type="InterPro" id="IPR020591">
    <property type="entry name" value="Chromosome_initiator_DnaA-like"/>
</dbReference>
<dbReference type="Gene3D" id="3.40.50.300">
    <property type="entry name" value="P-loop containing nucleotide triphosphate hydrolases"/>
    <property type="match status" value="1"/>
</dbReference>
<evidence type="ECO:0000313" key="11">
    <source>
        <dbReference type="EMBL" id="SVB52378.1"/>
    </source>
</evidence>
<evidence type="ECO:0000256" key="5">
    <source>
        <dbReference type="ARBA" id="ARBA00022840"/>
    </source>
</evidence>
<dbReference type="PANTHER" id="PTHR30050:SF2">
    <property type="entry name" value="CHROMOSOMAL REPLICATION INITIATOR PROTEIN DNAA"/>
    <property type="match status" value="1"/>
</dbReference>
<reference evidence="11" key="1">
    <citation type="submission" date="2018-05" db="EMBL/GenBank/DDBJ databases">
        <authorList>
            <person name="Lanie J.A."/>
            <person name="Ng W.-L."/>
            <person name="Kazmierczak K.M."/>
            <person name="Andrzejewski T.M."/>
            <person name="Davidsen T.M."/>
            <person name="Wayne K.J."/>
            <person name="Tettelin H."/>
            <person name="Glass J.I."/>
            <person name="Rusch D."/>
            <person name="Podicherti R."/>
            <person name="Tsui H.-C.T."/>
            <person name="Winkler M.E."/>
        </authorList>
    </citation>
    <scope>NUCLEOTIDE SEQUENCE</scope>
</reference>
<dbReference type="InterPro" id="IPR001957">
    <property type="entry name" value="Chromosome_initiator_DnaA"/>
</dbReference>
<feature type="compositionally biased region" description="Polar residues" evidence="8">
    <location>
        <begin position="95"/>
        <end position="123"/>
    </location>
</feature>
<dbReference type="InterPro" id="IPR027417">
    <property type="entry name" value="P-loop_NTPase"/>
</dbReference>
<evidence type="ECO:0000256" key="4">
    <source>
        <dbReference type="ARBA" id="ARBA00022741"/>
    </source>
</evidence>
<dbReference type="EMBL" id="UINC01045520">
    <property type="protein sequence ID" value="SVB52378.1"/>
    <property type="molecule type" value="Genomic_DNA"/>
</dbReference>
<keyword evidence="5" id="KW-0067">ATP-binding</keyword>
<evidence type="ECO:0000259" key="9">
    <source>
        <dbReference type="SMART" id="SM00382"/>
    </source>
</evidence>
<feature type="region of interest" description="Disordered" evidence="8">
    <location>
        <begin position="93"/>
        <end position="145"/>
    </location>
</feature>
<dbReference type="InterPro" id="IPR013317">
    <property type="entry name" value="DnaA_dom"/>
</dbReference>
<feature type="domain" description="Chromosomal replication initiator DnaA C-terminal" evidence="10">
    <location>
        <begin position="394"/>
        <end position="463"/>
    </location>
</feature>
<dbReference type="InterPro" id="IPR024633">
    <property type="entry name" value="DnaA_N_dom"/>
</dbReference>
<dbReference type="InterPro" id="IPR013159">
    <property type="entry name" value="DnaA_C"/>
</dbReference>
<dbReference type="InterPro" id="IPR003593">
    <property type="entry name" value="AAA+_ATPase"/>
</dbReference>
<keyword evidence="6" id="KW-0446">Lipid-binding</keyword>
<feature type="compositionally biased region" description="Polar residues" evidence="8">
    <location>
        <begin position="135"/>
        <end position="145"/>
    </location>
</feature>
<keyword evidence="2" id="KW-0963">Cytoplasm</keyword>
<dbReference type="GO" id="GO:0005886">
    <property type="term" value="C:plasma membrane"/>
    <property type="evidence" value="ECO:0007669"/>
    <property type="project" value="TreeGrafter"/>
</dbReference>
<dbReference type="InterPro" id="IPR038454">
    <property type="entry name" value="DnaA_N_sf"/>
</dbReference>
<dbReference type="FunFam" id="3.40.50.300:FF:000668">
    <property type="entry name" value="Chromosomal replication initiator protein DnaA"/>
    <property type="match status" value="1"/>
</dbReference>
<dbReference type="GO" id="GO:0006275">
    <property type="term" value="P:regulation of DNA replication"/>
    <property type="evidence" value="ECO:0007669"/>
    <property type="project" value="InterPro"/>
</dbReference>
<evidence type="ECO:0000256" key="2">
    <source>
        <dbReference type="ARBA" id="ARBA00022490"/>
    </source>
</evidence>
<organism evidence="11">
    <name type="scientific">marine metagenome</name>
    <dbReference type="NCBI Taxonomy" id="408172"/>
    <lineage>
        <taxon>unclassified sequences</taxon>
        <taxon>metagenomes</taxon>
        <taxon>ecological metagenomes</taxon>
    </lineage>
</organism>
<feature type="domain" description="AAA+ ATPase" evidence="9">
    <location>
        <begin position="183"/>
        <end position="314"/>
    </location>
</feature>
<dbReference type="PROSITE" id="PS01008">
    <property type="entry name" value="DNAA"/>
    <property type="match status" value="1"/>
</dbReference>
<accession>A0A382ENX7</accession>
<dbReference type="GO" id="GO:0003688">
    <property type="term" value="F:DNA replication origin binding"/>
    <property type="evidence" value="ECO:0007669"/>
    <property type="project" value="InterPro"/>
</dbReference>
<evidence type="ECO:0000256" key="8">
    <source>
        <dbReference type="SAM" id="MobiDB-lite"/>
    </source>
</evidence>
<dbReference type="InterPro" id="IPR010921">
    <property type="entry name" value="Trp_repressor/repl_initiator"/>
</dbReference>
<keyword evidence="7" id="KW-0238">DNA-binding</keyword>
<dbReference type="PRINTS" id="PR00051">
    <property type="entry name" value="DNAA"/>
</dbReference>
<evidence type="ECO:0000256" key="7">
    <source>
        <dbReference type="ARBA" id="ARBA00023125"/>
    </source>
</evidence>
<dbReference type="NCBIfam" id="TIGR00362">
    <property type="entry name" value="DnaA"/>
    <property type="match status" value="1"/>
</dbReference>
<dbReference type="GO" id="GO:0008289">
    <property type="term" value="F:lipid binding"/>
    <property type="evidence" value="ECO:0007669"/>
    <property type="project" value="UniProtKB-KW"/>
</dbReference>
<keyword evidence="4" id="KW-0547">Nucleotide-binding</keyword>
<comment type="similarity">
    <text evidence="1">Belongs to the DnaA family.</text>
</comment>
<dbReference type="SMART" id="SM00382">
    <property type="entry name" value="AAA"/>
    <property type="match status" value="1"/>
</dbReference>
<dbReference type="Gene3D" id="1.10.1750.10">
    <property type="match status" value="1"/>
</dbReference>
<dbReference type="GO" id="GO:0006270">
    <property type="term" value="P:DNA replication initiation"/>
    <property type="evidence" value="ECO:0007669"/>
    <property type="project" value="InterPro"/>
</dbReference>
<dbReference type="GO" id="GO:0005524">
    <property type="term" value="F:ATP binding"/>
    <property type="evidence" value="ECO:0007669"/>
    <property type="project" value="UniProtKB-KW"/>
</dbReference>
<dbReference type="AlphaFoldDB" id="A0A382ENX7"/>
<keyword evidence="3" id="KW-0235">DNA replication</keyword>
<dbReference type="Pfam" id="PF08299">
    <property type="entry name" value="Bac_DnaA_C"/>
    <property type="match status" value="1"/>
</dbReference>
<dbReference type="Gene3D" id="3.30.300.180">
    <property type="match status" value="1"/>
</dbReference>
<evidence type="ECO:0000256" key="6">
    <source>
        <dbReference type="ARBA" id="ARBA00023121"/>
    </source>
</evidence>
<dbReference type="SMART" id="SM00760">
    <property type="entry name" value="Bac_DnaA_C"/>
    <property type="match status" value="1"/>
</dbReference>
<name>A0A382ENX7_9ZZZZ</name>
<evidence type="ECO:0000256" key="1">
    <source>
        <dbReference type="ARBA" id="ARBA00006583"/>
    </source>
</evidence>
<dbReference type="HAMAP" id="MF_00377">
    <property type="entry name" value="DnaA_bact"/>
    <property type="match status" value="1"/>
</dbReference>
<dbReference type="Gene3D" id="1.10.8.60">
    <property type="match status" value="1"/>
</dbReference>
<dbReference type="SUPFAM" id="SSF52540">
    <property type="entry name" value="P-loop containing nucleoside triphosphate hydrolases"/>
    <property type="match status" value="1"/>
</dbReference>
<dbReference type="Pfam" id="PF11638">
    <property type="entry name" value="DnaA_N"/>
    <property type="match status" value="1"/>
</dbReference>
<protein>
    <recommendedName>
        <fullName evidence="12">Chromosomal replication initiator protein DnaA</fullName>
    </recommendedName>
</protein>
<dbReference type="Pfam" id="PF00308">
    <property type="entry name" value="Bac_DnaA"/>
    <property type="match status" value="1"/>
</dbReference>
<evidence type="ECO:0000259" key="10">
    <source>
        <dbReference type="SMART" id="SM00760"/>
    </source>
</evidence>